<evidence type="ECO:0000256" key="5">
    <source>
        <dbReference type="RuleBase" id="RU003557"/>
    </source>
</evidence>
<reference evidence="8" key="1">
    <citation type="submission" date="2022-02" db="EMBL/GenBank/DDBJ databases">
        <title>Vibrio sp. nov., a new bacterium isolated from Bohai sea, China.</title>
        <authorList>
            <person name="Yuan Y."/>
        </authorList>
    </citation>
    <scope>NUCLEOTIDE SEQUENCE</scope>
    <source>
        <strain evidence="8">DBSS07</strain>
    </source>
</reference>
<protein>
    <submittedName>
        <fullName evidence="8">Acetyl-CoA C-acetyltransferase</fullName>
    </submittedName>
</protein>
<organism evidence="8 9">
    <name type="scientific">Vibrio paucivorans</name>
    <dbReference type="NCBI Taxonomy" id="2829489"/>
    <lineage>
        <taxon>Bacteria</taxon>
        <taxon>Pseudomonadati</taxon>
        <taxon>Pseudomonadota</taxon>
        <taxon>Gammaproteobacteria</taxon>
        <taxon>Vibrionales</taxon>
        <taxon>Vibrionaceae</taxon>
        <taxon>Vibrio</taxon>
    </lineage>
</organism>
<keyword evidence="3 5" id="KW-0012">Acyltransferase</keyword>
<dbReference type="PROSITE" id="PS00099">
    <property type="entry name" value="THIOLASE_3"/>
    <property type="match status" value="1"/>
</dbReference>
<keyword evidence="2 5" id="KW-0808">Transferase</keyword>
<keyword evidence="9" id="KW-1185">Reference proteome</keyword>
<comment type="caution">
    <text evidence="8">The sequence shown here is derived from an EMBL/GenBank/DDBJ whole genome shotgun (WGS) entry which is preliminary data.</text>
</comment>
<feature type="active site" description="Proton acceptor" evidence="4">
    <location>
        <position position="357"/>
    </location>
</feature>
<dbReference type="InterPro" id="IPR020616">
    <property type="entry name" value="Thiolase_N"/>
</dbReference>
<evidence type="ECO:0000256" key="2">
    <source>
        <dbReference type="ARBA" id="ARBA00022679"/>
    </source>
</evidence>
<dbReference type="Pfam" id="PF00108">
    <property type="entry name" value="Thiolase_N"/>
    <property type="match status" value="1"/>
</dbReference>
<dbReference type="InterPro" id="IPR020617">
    <property type="entry name" value="Thiolase_C"/>
</dbReference>
<dbReference type="InterPro" id="IPR020610">
    <property type="entry name" value="Thiolase_AS"/>
</dbReference>
<evidence type="ECO:0000313" key="9">
    <source>
        <dbReference type="Proteomes" id="UP001155586"/>
    </source>
</evidence>
<dbReference type="FunFam" id="3.40.47.10:FF:000010">
    <property type="entry name" value="Acetyl-CoA acetyltransferase (Thiolase)"/>
    <property type="match status" value="1"/>
</dbReference>
<evidence type="ECO:0000259" key="7">
    <source>
        <dbReference type="Pfam" id="PF02803"/>
    </source>
</evidence>
<dbReference type="NCBIfam" id="TIGR01930">
    <property type="entry name" value="AcCoA-C-Actrans"/>
    <property type="match status" value="1"/>
</dbReference>
<evidence type="ECO:0000256" key="1">
    <source>
        <dbReference type="ARBA" id="ARBA00010982"/>
    </source>
</evidence>
<dbReference type="PROSITE" id="PS00737">
    <property type="entry name" value="THIOLASE_2"/>
    <property type="match status" value="1"/>
</dbReference>
<dbReference type="InterPro" id="IPR002155">
    <property type="entry name" value="Thiolase"/>
</dbReference>
<dbReference type="InterPro" id="IPR016039">
    <property type="entry name" value="Thiolase-like"/>
</dbReference>
<accession>A0A9X3HQ40</accession>
<dbReference type="SUPFAM" id="SSF53901">
    <property type="entry name" value="Thiolase-like"/>
    <property type="match status" value="2"/>
</dbReference>
<sequence length="406" mass="42864">MERIYIVAAKRTPIGKFNGSLAPLSSIELGAHVMKATLQQANINPEIINEVIVGSVLTAGIGMGPGRQAALKAGIPESVPAYTLNMICGSGMKAVLDAASHIRAGDAEVIMTCGMESMSNAAFVSSGEIRRGYRLGHQTQEDSILKDGLTDAFHGYPMGVTAENIAKQFQISRQSQDTFALNSQQKAIAAIENGHFDAEIAPITVVDRKHQYDMKVDEYPKADCSLEGLQALRPAFDQQGSVTAGNSSGINDGASAVLLASESAVKRYNLAPLAEVVEYSQGAISPELMGLGPVPAIENTLTKANLSLKDIEVFELNEAFAAQALGVVHSLSEQHQVAPDWLLNRTNLSGGAIALGHPIGASGNRVVTTLVYQLQRTAKNYGLASLCIGGGMGTALLLKRCGEFKS</sequence>
<evidence type="ECO:0000256" key="4">
    <source>
        <dbReference type="PIRSR" id="PIRSR000429-1"/>
    </source>
</evidence>
<dbReference type="InterPro" id="IPR020615">
    <property type="entry name" value="Thiolase_acyl_enz_int_AS"/>
</dbReference>
<proteinExistence type="inferred from homology"/>
<dbReference type="AlphaFoldDB" id="A0A9X3HQ40"/>
<evidence type="ECO:0000256" key="3">
    <source>
        <dbReference type="ARBA" id="ARBA00023315"/>
    </source>
</evidence>
<feature type="active site" description="Acyl-thioester intermediate" evidence="4">
    <location>
        <position position="88"/>
    </location>
</feature>
<dbReference type="RefSeq" id="WP_265686277.1">
    <property type="nucleotide sequence ID" value="NZ_JAKRRX010000005.1"/>
</dbReference>
<evidence type="ECO:0000259" key="6">
    <source>
        <dbReference type="Pfam" id="PF00108"/>
    </source>
</evidence>
<dbReference type="GO" id="GO:0044281">
    <property type="term" value="P:small molecule metabolic process"/>
    <property type="evidence" value="ECO:0007669"/>
    <property type="project" value="UniProtKB-ARBA"/>
</dbReference>
<dbReference type="PIRSF" id="PIRSF000429">
    <property type="entry name" value="Ac-CoA_Ac_transf"/>
    <property type="match status" value="1"/>
</dbReference>
<feature type="domain" description="Thiolase N-terminal" evidence="6">
    <location>
        <begin position="4"/>
        <end position="263"/>
    </location>
</feature>
<dbReference type="PANTHER" id="PTHR18919">
    <property type="entry name" value="ACETYL-COA C-ACYLTRANSFERASE"/>
    <property type="match status" value="1"/>
</dbReference>
<dbReference type="Proteomes" id="UP001155586">
    <property type="component" value="Unassembled WGS sequence"/>
</dbReference>
<dbReference type="CDD" id="cd00751">
    <property type="entry name" value="thiolase"/>
    <property type="match status" value="1"/>
</dbReference>
<dbReference type="EMBL" id="JAKRRX010000005">
    <property type="protein sequence ID" value="MCW8332517.1"/>
    <property type="molecule type" value="Genomic_DNA"/>
</dbReference>
<comment type="similarity">
    <text evidence="1 5">Belongs to the thiolase-like superfamily. Thiolase family.</text>
</comment>
<name>A0A9X3HQ40_9VIBR</name>
<dbReference type="Pfam" id="PF02803">
    <property type="entry name" value="Thiolase_C"/>
    <property type="match status" value="1"/>
</dbReference>
<gene>
    <name evidence="8" type="ORF">MD483_01530</name>
</gene>
<dbReference type="InterPro" id="IPR020613">
    <property type="entry name" value="Thiolase_CS"/>
</dbReference>
<evidence type="ECO:0000313" key="8">
    <source>
        <dbReference type="EMBL" id="MCW8332517.1"/>
    </source>
</evidence>
<dbReference type="PANTHER" id="PTHR18919:SF107">
    <property type="entry name" value="ACETYL-COA ACETYLTRANSFERASE, CYTOSOLIC"/>
    <property type="match status" value="1"/>
</dbReference>
<dbReference type="Gene3D" id="3.40.47.10">
    <property type="match status" value="2"/>
</dbReference>
<dbReference type="GO" id="GO:0003988">
    <property type="term" value="F:acetyl-CoA C-acyltransferase activity"/>
    <property type="evidence" value="ECO:0007669"/>
    <property type="project" value="UniProtKB-ARBA"/>
</dbReference>
<feature type="active site" description="Proton acceptor" evidence="4">
    <location>
        <position position="387"/>
    </location>
</feature>
<dbReference type="PROSITE" id="PS00098">
    <property type="entry name" value="THIOLASE_1"/>
    <property type="match status" value="1"/>
</dbReference>
<feature type="domain" description="Thiolase C-terminal" evidence="7">
    <location>
        <begin position="271"/>
        <end position="399"/>
    </location>
</feature>